<proteinExistence type="predicted"/>
<keyword evidence="2" id="KW-1185">Reference proteome</keyword>
<organism evidence="1 2">
    <name type="scientific">Holotrichia oblita</name>
    <name type="common">Chafer beetle</name>
    <dbReference type="NCBI Taxonomy" id="644536"/>
    <lineage>
        <taxon>Eukaryota</taxon>
        <taxon>Metazoa</taxon>
        <taxon>Ecdysozoa</taxon>
        <taxon>Arthropoda</taxon>
        <taxon>Hexapoda</taxon>
        <taxon>Insecta</taxon>
        <taxon>Pterygota</taxon>
        <taxon>Neoptera</taxon>
        <taxon>Endopterygota</taxon>
        <taxon>Coleoptera</taxon>
        <taxon>Polyphaga</taxon>
        <taxon>Scarabaeiformia</taxon>
        <taxon>Scarabaeidae</taxon>
        <taxon>Melolonthinae</taxon>
        <taxon>Holotrichia</taxon>
    </lineage>
</organism>
<sequence length="818" mass="92700">MEFEHTNRVIVLVDMDCFYCQVEEKLNPFLVGKPIAVVQYNAWKGGGIIAVNYPARDKGVTRHMRGNEAKAKCPNIVLVRVPTQRDKADLTKYRDAGKEVAAVLQAYTPLLERASVDEAYMDITDAVNERLLNEHPITLEQLRNTHVVGCNTQDFLDSFKYEHHLESNLKLCMGGIITEEIRAAVFEKTGYKCSAGIAHNKVLAKLACGLHKPNQQTILPQDSVNSLYETLPLRKIRSLGGKFGCNLSEDLGITTMKELQQISENDLINRYDDKTGSWLYKIARGIDLEPVTVRLVSKSIGCCKKFPGRTALVCCEDVQYWVNELSNEITERLNRDLEENNRKAKHMVVGFVNEINRRDVSASRTHPLHSYDAEKIAADMLKVVNKHCLNSNGYYRIKYLGISAGKFEDCKKGYDISSYFKSGDKEANTQSVKPEYNLSYFFSKIEKHGAVNETSMDTKEALQEESNNLEESCNSNDSIYKNQNLLDDQDVKSDNLEAIYEADTVMIDFPETNDDNTKYETKIQTSFTDVLSLVNRDKDSESDSITDEILNNEDKDDNSKANTSSYFSHYFKNVESFSRNFDTSKYLDVSNNEVETSSPENDEIIGGETFGNSETFESTNNTNVLEHQKENINTSPILNNSTAYFNLQNYAATFGQVIDNDTKEKCKECNKQILKTDMTSHMDYHFALQIVRNEAHLYNNNSTSAISNPPKKTVEVKKTKRKRSEITSTKLTTFLKSNTQEVVNVPTETCPHCDKNIPNTEFASHLDYHVAKKLHLEINSLLKDNTKTAPVPKNINKTKQKPKQGKPPSVIAFFKQDT</sequence>
<name>A0ACB9TWP3_HOLOL</name>
<protein>
    <submittedName>
        <fullName evidence="1">Dna polymerase eta</fullName>
    </submittedName>
</protein>
<evidence type="ECO:0000313" key="2">
    <source>
        <dbReference type="Proteomes" id="UP001056778"/>
    </source>
</evidence>
<accession>A0ACB9TWP3</accession>
<dbReference type="Proteomes" id="UP001056778">
    <property type="component" value="Chromosome 1"/>
</dbReference>
<reference evidence="1" key="1">
    <citation type="submission" date="2022-04" db="EMBL/GenBank/DDBJ databases">
        <title>Chromosome-scale genome assembly of Holotrichia oblita Faldermann.</title>
        <authorList>
            <person name="Rongchong L."/>
        </authorList>
    </citation>
    <scope>NUCLEOTIDE SEQUENCE</scope>
    <source>
        <strain evidence="1">81SQS9</strain>
    </source>
</reference>
<comment type="caution">
    <text evidence="1">The sequence shown here is derived from an EMBL/GenBank/DDBJ whole genome shotgun (WGS) entry which is preliminary data.</text>
</comment>
<evidence type="ECO:0000313" key="1">
    <source>
        <dbReference type="EMBL" id="KAI4471383.1"/>
    </source>
</evidence>
<dbReference type="EMBL" id="CM043015">
    <property type="protein sequence ID" value="KAI4471383.1"/>
    <property type="molecule type" value="Genomic_DNA"/>
</dbReference>
<gene>
    <name evidence="1" type="ORF">MML48_1g19842</name>
</gene>